<dbReference type="KEGG" id="sla:SERLADRAFT_478942"/>
<name>F8PB36_SERL9</name>
<accession>F8PB36</accession>
<feature type="region of interest" description="Disordered" evidence="1">
    <location>
        <begin position="42"/>
        <end position="88"/>
    </location>
</feature>
<gene>
    <name evidence="2" type="ORF">SERLADRAFT_478942</name>
</gene>
<dbReference type="HOGENOM" id="CLU_2475110_0_0_1"/>
<organism>
    <name type="scientific">Serpula lacrymans var. lacrymans (strain S7.9)</name>
    <name type="common">Dry rot fungus</name>
    <dbReference type="NCBI Taxonomy" id="578457"/>
    <lineage>
        <taxon>Eukaryota</taxon>
        <taxon>Fungi</taxon>
        <taxon>Dikarya</taxon>
        <taxon>Basidiomycota</taxon>
        <taxon>Agaricomycotina</taxon>
        <taxon>Agaricomycetes</taxon>
        <taxon>Agaricomycetidae</taxon>
        <taxon>Boletales</taxon>
        <taxon>Coniophorineae</taxon>
        <taxon>Serpulaceae</taxon>
        <taxon>Serpula</taxon>
    </lineage>
</organism>
<sequence>MLAATSHTSYTDISFFSHLSAPMSGASMTTVSVTTRKAWKAQMQETQHQSEHILQDATVPVPPTTESTNTYREHHETDIDTDNVVKPV</sequence>
<dbReference type="Proteomes" id="UP000008064">
    <property type="component" value="Unassembled WGS sequence"/>
</dbReference>
<dbReference type="EMBL" id="GL945443">
    <property type="protein sequence ID" value="EGO19476.1"/>
    <property type="molecule type" value="Genomic_DNA"/>
</dbReference>
<reference evidence="2" key="1">
    <citation type="submission" date="2011-04" db="EMBL/GenBank/DDBJ databases">
        <title>Evolution of plant cell wall degrading machinery underlies the functional diversity of forest fungi.</title>
        <authorList>
            <consortium name="US DOE Joint Genome Institute (JGI-PGF)"/>
            <person name="Eastwood D.C."/>
            <person name="Floudas D."/>
            <person name="Binder M."/>
            <person name="Majcherczyk A."/>
            <person name="Schneider P."/>
            <person name="Aerts A."/>
            <person name="Asiegbu F.O."/>
            <person name="Baker S.E."/>
            <person name="Barry K."/>
            <person name="Bendiksby M."/>
            <person name="Blumentritt M."/>
            <person name="Coutinho P.M."/>
            <person name="Cullen D."/>
            <person name="Cullen D."/>
            <person name="Gathman A."/>
            <person name="Goodell B."/>
            <person name="Henrissat B."/>
            <person name="Ihrmark K."/>
            <person name="Kauserud H."/>
            <person name="Kohler A."/>
            <person name="LaButti K."/>
            <person name="Lapidus A."/>
            <person name="Lavin J.L."/>
            <person name="Lee Y.-H."/>
            <person name="Lindquist E."/>
            <person name="Lilly W."/>
            <person name="Lucas S."/>
            <person name="Morin E."/>
            <person name="Murat C."/>
            <person name="Oguiza J.A."/>
            <person name="Park J."/>
            <person name="Pisabarro A.G."/>
            <person name="Riley R."/>
            <person name="Rosling A."/>
            <person name="Salamov A."/>
            <person name="Schmidt O."/>
            <person name="Schmutz J."/>
            <person name="Skrede I."/>
            <person name="Stenlid J."/>
            <person name="Wiebenga A."/>
            <person name="Xie X."/>
            <person name="Kues U."/>
            <person name="Hibbett D.S."/>
            <person name="Hoffmeister D."/>
            <person name="Hogberg N."/>
            <person name="Martin F."/>
            <person name="Grigoriev I.V."/>
            <person name="Watkinson S.C."/>
        </authorList>
    </citation>
    <scope>NUCLEOTIDE SEQUENCE</scope>
    <source>
        <strain evidence="2">S7.9</strain>
    </source>
</reference>
<evidence type="ECO:0000313" key="2">
    <source>
        <dbReference type="EMBL" id="EGO19476.1"/>
    </source>
</evidence>
<proteinExistence type="predicted"/>
<evidence type="ECO:0000256" key="1">
    <source>
        <dbReference type="SAM" id="MobiDB-lite"/>
    </source>
</evidence>
<protein>
    <submittedName>
        <fullName evidence="2">Uncharacterized protein</fullName>
    </submittedName>
</protein>
<dbReference type="AlphaFoldDB" id="F8PB36"/>
<dbReference type="RefSeq" id="XP_007323609.1">
    <property type="nucleotide sequence ID" value="XM_007323547.1"/>
</dbReference>
<feature type="non-terminal residue" evidence="2">
    <location>
        <position position="88"/>
    </location>
</feature>
<dbReference type="GeneID" id="18821261"/>